<evidence type="ECO:0000313" key="2">
    <source>
        <dbReference type="Proteomes" id="UP000646548"/>
    </source>
</evidence>
<dbReference type="EMBL" id="WKFB01000058">
    <property type="protein sequence ID" value="KAF6737501.1"/>
    <property type="molecule type" value="Genomic_DNA"/>
</dbReference>
<dbReference type="Proteomes" id="UP000646548">
    <property type="component" value="Unassembled WGS sequence"/>
</dbReference>
<accession>A0A834L0P4</accession>
<evidence type="ECO:0000313" key="1">
    <source>
        <dbReference type="EMBL" id="KAF6737501.1"/>
    </source>
</evidence>
<reference evidence="1" key="1">
    <citation type="journal article" name="BMC Genomics">
        <title>Long-read sequencing and de novo genome assembly of marine medaka (Oryzias melastigma).</title>
        <authorList>
            <person name="Liang P."/>
            <person name="Saqib H.S.A."/>
            <person name="Ni X."/>
            <person name="Shen Y."/>
        </authorList>
    </citation>
    <scope>NUCLEOTIDE SEQUENCE</scope>
    <source>
        <strain evidence="1">Bigg-433</strain>
    </source>
</reference>
<gene>
    <name evidence="1" type="ORF">FQA47_001232</name>
</gene>
<organism evidence="1 2">
    <name type="scientific">Oryzias melastigma</name>
    <name type="common">Marine medaka</name>
    <dbReference type="NCBI Taxonomy" id="30732"/>
    <lineage>
        <taxon>Eukaryota</taxon>
        <taxon>Metazoa</taxon>
        <taxon>Chordata</taxon>
        <taxon>Craniata</taxon>
        <taxon>Vertebrata</taxon>
        <taxon>Euteleostomi</taxon>
        <taxon>Actinopterygii</taxon>
        <taxon>Neopterygii</taxon>
        <taxon>Teleostei</taxon>
        <taxon>Neoteleostei</taxon>
        <taxon>Acanthomorphata</taxon>
        <taxon>Ovalentaria</taxon>
        <taxon>Atherinomorphae</taxon>
        <taxon>Beloniformes</taxon>
        <taxon>Adrianichthyidae</taxon>
        <taxon>Oryziinae</taxon>
        <taxon>Oryzias</taxon>
    </lineage>
</organism>
<dbReference type="AlphaFoldDB" id="A0A834L0P4"/>
<protein>
    <submittedName>
        <fullName evidence="1">Uncharacterized protein</fullName>
    </submittedName>
</protein>
<name>A0A834L0P4_ORYME</name>
<sequence length="114" mass="12813">MRRCLHVTPPPQLISAAAGSSLYLNRMSEKRALQDMEEQQRAPVLCVRFLLRAVGSKARFPVPLRVSRSGFGSYGCRERRARVHGPSEPQNHVDQGVQRFTEVQMNLHSGSAQK</sequence>
<proteinExistence type="predicted"/>
<comment type="caution">
    <text evidence="1">The sequence shown here is derived from an EMBL/GenBank/DDBJ whole genome shotgun (WGS) entry which is preliminary data.</text>
</comment>